<dbReference type="Proteomes" id="UP000248544">
    <property type="component" value="Unassembled WGS sequence"/>
</dbReference>
<feature type="non-terminal residue" evidence="2">
    <location>
        <position position="205"/>
    </location>
</feature>
<comment type="caution">
    <text evidence="2">The sequence shown here is derived from an EMBL/GenBank/DDBJ whole genome shotgun (WGS) entry which is preliminary data.</text>
</comment>
<reference evidence="2 3" key="1">
    <citation type="submission" date="2018-01" db="EMBL/GenBank/DDBJ databases">
        <title>Draft genome sequence of Sphaerisporangium sp. 7K107.</title>
        <authorList>
            <person name="Sahin N."/>
            <person name="Saygin H."/>
            <person name="Ay H."/>
        </authorList>
    </citation>
    <scope>NUCLEOTIDE SEQUENCE [LARGE SCALE GENOMIC DNA]</scope>
    <source>
        <strain evidence="2 3">7K107</strain>
    </source>
</reference>
<proteinExistence type="predicted"/>
<feature type="transmembrane region" description="Helical" evidence="1">
    <location>
        <begin position="181"/>
        <end position="200"/>
    </location>
</feature>
<evidence type="ECO:0000313" key="2">
    <source>
        <dbReference type="EMBL" id="PZG39831.1"/>
    </source>
</evidence>
<feature type="transmembrane region" description="Helical" evidence="1">
    <location>
        <begin position="93"/>
        <end position="114"/>
    </location>
</feature>
<dbReference type="EMBL" id="POUA01000199">
    <property type="protein sequence ID" value="PZG39831.1"/>
    <property type="molecule type" value="Genomic_DNA"/>
</dbReference>
<feature type="transmembrane region" description="Helical" evidence="1">
    <location>
        <begin position="158"/>
        <end position="175"/>
    </location>
</feature>
<evidence type="ECO:0000256" key="1">
    <source>
        <dbReference type="SAM" id="Phobius"/>
    </source>
</evidence>
<feature type="transmembrane region" description="Helical" evidence="1">
    <location>
        <begin position="21"/>
        <end position="38"/>
    </location>
</feature>
<keyword evidence="1" id="KW-0472">Membrane</keyword>
<keyword evidence="1" id="KW-1133">Transmembrane helix</keyword>
<feature type="transmembrane region" description="Helical" evidence="1">
    <location>
        <begin position="58"/>
        <end position="81"/>
    </location>
</feature>
<gene>
    <name evidence="2" type="ORF">C1I98_23195</name>
</gene>
<protein>
    <submittedName>
        <fullName evidence="2">TIGR00374 family protein</fullName>
    </submittedName>
</protein>
<name>A0A2W2FVW4_9ACTN</name>
<keyword evidence="3" id="KW-1185">Reference proteome</keyword>
<sequence>MLVVEPLLPQRLRRPSDALRCLASLLMVIGVVLLALVAKQTLNGIEQDVEVGTSRAPLPLVMIAGFVGGGAVLIIPAALAVERVFHRDGLRVAEGLIAAIAAVLVAFGLGEWLIMASEDLRQLLTGGRAGVEPLNTLLTSVVAYMTAVRISRRPTWRSLMWVAIALDVFALFTGADATALGVIVSILVGLGVGYGTLYAIGSPNT</sequence>
<evidence type="ECO:0000313" key="3">
    <source>
        <dbReference type="Proteomes" id="UP000248544"/>
    </source>
</evidence>
<organism evidence="2 3">
    <name type="scientific">Spongiactinospora gelatinilytica</name>
    <dbReference type="NCBI Taxonomy" id="2666298"/>
    <lineage>
        <taxon>Bacteria</taxon>
        <taxon>Bacillati</taxon>
        <taxon>Actinomycetota</taxon>
        <taxon>Actinomycetes</taxon>
        <taxon>Streptosporangiales</taxon>
        <taxon>Streptosporangiaceae</taxon>
        <taxon>Spongiactinospora</taxon>
    </lineage>
</organism>
<dbReference type="AlphaFoldDB" id="A0A2W2FVW4"/>
<keyword evidence="1" id="KW-0812">Transmembrane</keyword>
<feature type="transmembrane region" description="Helical" evidence="1">
    <location>
        <begin position="134"/>
        <end position="151"/>
    </location>
</feature>
<accession>A0A2W2FVW4</accession>